<dbReference type="GO" id="GO:0020037">
    <property type="term" value="F:heme binding"/>
    <property type="evidence" value="ECO:0007669"/>
    <property type="project" value="InterPro"/>
</dbReference>
<evidence type="ECO:0000256" key="3">
    <source>
        <dbReference type="ARBA" id="ARBA00023002"/>
    </source>
</evidence>
<reference evidence="6 7" key="1">
    <citation type="submission" date="2016-10" db="EMBL/GenBank/DDBJ databases">
        <authorList>
            <person name="de Groot N.N."/>
        </authorList>
    </citation>
    <scope>NUCLEOTIDE SEQUENCE [LARGE SCALE GENOMIC DNA]</scope>
    <source>
        <strain evidence="6 7">Nm1</strain>
    </source>
</reference>
<evidence type="ECO:0000313" key="6">
    <source>
        <dbReference type="EMBL" id="SDY85713.1"/>
    </source>
</evidence>
<dbReference type="Proteomes" id="UP000198640">
    <property type="component" value="Unassembled WGS sequence"/>
</dbReference>
<dbReference type="GO" id="GO:0004130">
    <property type="term" value="F:cytochrome-c peroxidase activity"/>
    <property type="evidence" value="ECO:0007669"/>
    <property type="project" value="TreeGrafter"/>
</dbReference>
<dbReference type="EMBL" id="FNOY01000070">
    <property type="protein sequence ID" value="SDY85713.1"/>
    <property type="molecule type" value="Genomic_DNA"/>
</dbReference>
<gene>
    <name evidence="6" type="ORF">SAMN05421881_107014</name>
</gene>
<dbReference type="AlphaFoldDB" id="A0A1H3NAD8"/>
<feature type="domain" description="Di-haem cytochrome c peroxidase" evidence="5">
    <location>
        <begin position="37"/>
        <end position="217"/>
    </location>
</feature>
<proteinExistence type="predicted"/>
<keyword evidence="6" id="KW-0575">Peroxidase</keyword>
<evidence type="ECO:0000256" key="4">
    <source>
        <dbReference type="SAM" id="SignalP"/>
    </source>
</evidence>
<feature type="signal peptide" evidence="4">
    <location>
        <begin position="1"/>
        <end position="26"/>
    </location>
</feature>
<protein>
    <submittedName>
        <fullName evidence="6">Cytochrome c peroxidase</fullName>
    </submittedName>
</protein>
<evidence type="ECO:0000256" key="1">
    <source>
        <dbReference type="ARBA" id="ARBA00004196"/>
    </source>
</evidence>
<evidence type="ECO:0000259" key="5">
    <source>
        <dbReference type="Pfam" id="PF03150"/>
    </source>
</evidence>
<dbReference type="GO" id="GO:0030313">
    <property type="term" value="C:cell envelope"/>
    <property type="evidence" value="ECO:0007669"/>
    <property type="project" value="UniProtKB-SubCell"/>
</dbReference>
<feature type="chain" id="PRO_5011501896" evidence="4">
    <location>
        <begin position="27"/>
        <end position="462"/>
    </location>
</feature>
<dbReference type="InterPro" id="IPR036909">
    <property type="entry name" value="Cyt_c-like_dom_sf"/>
</dbReference>
<organism evidence="6 7">
    <name type="scientific">Nitrosomonas halophila</name>
    <dbReference type="NCBI Taxonomy" id="44576"/>
    <lineage>
        <taxon>Bacteria</taxon>
        <taxon>Pseudomonadati</taxon>
        <taxon>Pseudomonadota</taxon>
        <taxon>Betaproteobacteria</taxon>
        <taxon>Nitrosomonadales</taxon>
        <taxon>Nitrosomonadaceae</taxon>
        <taxon>Nitrosomonas</taxon>
    </lineage>
</organism>
<sequence>MMGQKKLLIASGLSGLLVMGSGTFSAAQAGAELTPLEALGEKPFNDANLSVNRTQSCVSCHDPDTGYTSPDSWVNQGGAVIEGAIPGRFGNRKPPSAAYAGDSPVLHYDETEQAWIGGMFGDGRATGWVLGDPLAEQAQGPFLNPLEQAQPGARQVIIRVAHSDYAEHFEAVWGTKSLDAVKNVDGSYERIVHSIAAYERSVEVSPFNSKFDLFWDNARAAGKDIARITAAGMPAGMGSGGMGGGGMGGGGMGGGGMGGNAENNPARWEHYRGLGLSDIELQGLAVFNDRAGCAECHTLTPGSAGYPLFTDFRYHNIGTPKNPENPFYSMPEKWNPDGENWVDNGLGEFLKNAGYPPEVYEPEMGKFRTPTLRNVDLRPSEDFVKAYGHNGFFKSLDGMDGIIHFYAWRAMMDNSAMSPNPNMFPAPEVDRNRAVMQPFGFGVDGGRLLAFLKTLSDGYFER</sequence>
<keyword evidence="2 4" id="KW-0732">Signal</keyword>
<dbReference type="InterPro" id="IPR051395">
    <property type="entry name" value="Cytochrome_c_Peroxidase/MauG"/>
</dbReference>
<name>A0A1H3NAD8_9PROT</name>
<evidence type="ECO:0000313" key="7">
    <source>
        <dbReference type="Proteomes" id="UP000198640"/>
    </source>
</evidence>
<dbReference type="Pfam" id="PF03150">
    <property type="entry name" value="CCP_MauG"/>
    <property type="match status" value="1"/>
</dbReference>
<dbReference type="GO" id="GO:0009055">
    <property type="term" value="F:electron transfer activity"/>
    <property type="evidence" value="ECO:0007669"/>
    <property type="project" value="InterPro"/>
</dbReference>
<accession>A0A1H3NAD8</accession>
<dbReference type="STRING" id="44576.SAMN05421881_107014"/>
<dbReference type="RefSeq" id="WP_218132839.1">
    <property type="nucleotide sequence ID" value="NZ_FNOY01000070.1"/>
</dbReference>
<dbReference type="InterPro" id="IPR004852">
    <property type="entry name" value="Di-haem_cyt_c_peroxidsae"/>
</dbReference>
<evidence type="ECO:0000256" key="2">
    <source>
        <dbReference type="ARBA" id="ARBA00022729"/>
    </source>
</evidence>
<comment type="subcellular location">
    <subcellularLocation>
        <location evidence="1">Cell envelope</location>
    </subcellularLocation>
</comment>
<dbReference type="PANTHER" id="PTHR30600">
    <property type="entry name" value="CYTOCHROME C PEROXIDASE-RELATED"/>
    <property type="match status" value="1"/>
</dbReference>
<dbReference type="PANTHER" id="PTHR30600:SF10">
    <property type="entry name" value="BLL6722 PROTEIN"/>
    <property type="match status" value="1"/>
</dbReference>
<dbReference type="SUPFAM" id="SSF46626">
    <property type="entry name" value="Cytochrome c"/>
    <property type="match status" value="2"/>
</dbReference>
<keyword evidence="3" id="KW-0560">Oxidoreductase</keyword>
<keyword evidence="7" id="KW-1185">Reference proteome</keyword>
<dbReference type="Gene3D" id="1.10.760.10">
    <property type="entry name" value="Cytochrome c-like domain"/>
    <property type="match status" value="2"/>
</dbReference>